<dbReference type="EMBL" id="LFYR01000104">
    <property type="protein sequence ID" value="KMZ75971.1"/>
    <property type="molecule type" value="Genomic_DNA"/>
</dbReference>
<dbReference type="InterPro" id="IPR046960">
    <property type="entry name" value="PPR_At4g14850-like_plant"/>
</dbReference>
<dbReference type="Pfam" id="PF20431">
    <property type="entry name" value="E_motif"/>
    <property type="match status" value="1"/>
</dbReference>
<accession>A0A0K9Q3W9</accession>
<dbReference type="PANTHER" id="PTHR47926">
    <property type="entry name" value="PENTATRICOPEPTIDE REPEAT-CONTAINING PROTEIN"/>
    <property type="match status" value="1"/>
</dbReference>
<dbReference type="Proteomes" id="UP000036987">
    <property type="component" value="Unassembled WGS sequence"/>
</dbReference>
<dbReference type="InterPro" id="IPR002885">
    <property type="entry name" value="PPR_rpt"/>
</dbReference>
<reference evidence="3" key="1">
    <citation type="journal article" date="2016" name="Nature">
        <title>The genome of the seagrass Zostera marina reveals angiosperm adaptation to the sea.</title>
        <authorList>
            <person name="Olsen J.L."/>
            <person name="Rouze P."/>
            <person name="Verhelst B."/>
            <person name="Lin Y.-C."/>
            <person name="Bayer T."/>
            <person name="Collen J."/>
            <person name="Dattolo E."/>
            <person name="De Paoli E."/>
            <person name="Dittami S."/>
            <person name="Maumus F."/>
            <person name="Michel G."/>
            <person name="Kersting A."/>
            <person name="Lauritano C."/>
            <person name="Lohaus R."/>
            <person name="Toepel M."/>
            <person name="Tonon T."/>
            <person name="Vanneste K."/>
            <person name="Amirebrahimi M."/>
            <person name="Brakel J."/>
            <person name="Bostroem C."/>
            <person name="Chovatia M."/>
            <person name="Grimwood J."/>
            <person name="Jenkins J.W."/>
            <person name="Jueterbock A."/>
            <person name="Mraz A."/>
            <person name="Stam W.T."/>
            <person name="Tice H."/>
            <person name="Bornberg-Bauer E."/>
            <person name="Green P.J."/>
            <person name="Pearson G.A."/>
            <person name="Procaccini G."/>
            <person name="Duarte C.M."/>
            <person name="Schmutz J."/>
            <person name="Reusch T.B.H."/>
            <person name="Van de Peer Y."/>
        </authorList>
    </citation>
    <scope>NUCLEOTIDE SEQUENCE [LARGE SCALE GENOMIC DNA]</scope>
    <source>
        <strain evidence="3">cv. Finnish</strain>
    </source>
</reference>
<comment type="caution">
    <text evidence="2">The sequence shown here is derived from an EMBL/GenBank/DDBJ whole genome shotgun (WGS) entry which is preliminary data.</text>
</comment>
<dbReference type="Pfam" id="PF12854">
    <property type="entry name" value="PPR_1"/>
    <property type="match status" value="1"/>
</dbReference>
<keyword evidence="1" id="KW-0677">Repeat</keyword>
<evidence type="ECO:0000256" key="1">
    <source>
        <dbReference type="ARBA" id="ARBA00022737"/>
    </source>
</evidence>
<dbReference type="AlphaFoldDB" id="A0A0K9Q3W9"/>
<dbReference type="PANTHER" id="PTHR47926:SF452">
    <property type="entry name" value="PENTATRICOPEPTIDE REPEAT-CONTAINING PROTEIN"/>
    <property type="match status" value="1"/>
</dbReference>
<dbReference type="GO" id="GO:0003723">
    <property type="term" value="F:RNA binding"/>
    <property type="evidence" value="ECO:0007669"/>
    <property type="project" value="InterPro"/>
</dbReference>
<organism evidence="2 3">
    <name type="scientific">Zostera marina</name>
    <name type="common">Eelgrass</name>
    <dbReference type="NCBI Taxonomy" id="29655"/>
    <lineage>
        <taxon>Eukaryota</taxon>
        <taxon>Viridiplantae</taxon>
        <taxon>Streptophyta</taxon>
        <taxon>Embryophyta</taxon>
        <taxon>Tracheophyta</taxon>
        <taxon>Spermatophyta</taxon>
        <taxon>Magnoliopsida</taxon>
        <taxon>Liliopsida</taxon>
        <taxon>Zosteraceae</taxon>
        <taxon>Zostera</taxon>
    </lineage>
</organism>
<evidence type="ECO:0008006" key="4">
    <source>
        <dbReference type="Google" id="ProtNLM"/>
    </source>
</evidence>
<evidence type="ECO:0000313" key="2">
    <source>
        <dbReference type="EMBL" id="KMZ75971.1"/>
    </source>
</evidence>
<sequence>MELKYRIVPDVNHYTCIVDGLCRAGKLREAYETICLMPIEPDDCTWDVLLNGCRIHGNNIELAEIAAEHLDIEHFGYQVLLSNIYADGSRWNKKVRARESMKEYGLLGEAGLSL</sequence>
<evidence type="ECO:0000313" key="3">
    <source>
        <dbReference type="Proteomes" id="UP000036987"/>
    </source>
</evidence>
<dbReference type="OrthoDB" id="1731741at2759"/>
<name>A0A0K9Q3W9_ZOSMR</name>
<dbReference type="NCBIfam" id="TIGR00756">
    <property type="entry name" value="PPR"/>
    <property type="match status" value="1"/>
</dbReference>
<dbReference type="InterPro" id="IPR046848">
    <property type="entry name" value="E_motif"/>
</dbReference>
<proteinExistence type="predicted"/>
<protein>
    <recommendedName>
        <fullName evidence="4">Pentatricopeptide repeat-containing protein</fullName>
    </recommendedName>
</protein>
<dbReference type="Gene3D" id="1.25.40.10">
    <property type="entry name" value="Tetratricopeptide repeat domain"/>
    <property type="match status" value="1"/>
</dbReference>
<keyword evidence="3" id="KW-1185">Reference proteome</keyword>
<dbReference type="GO" id="GO:0009451">
    <property type="term" value="P:RNA modification"/>
    <property type="evidence" value="ECO:0007669"/>
    <property type="project" value="InterPro"/>
</dbReference>
<dbReference type="InterPro" id="IPR011990">
    <property type="entry name" value="TPR-like_helical_dom_sf"/>
</dbReference>
<gene>
    <name evidence="2" type="ORF">ZOSMA_108G00090</name>
</gene>
<dbReference type="OMA" id="HANAEMG"/>